<accession>A0ABW1JLU2</accession>
<proteinExistence type="predicted"/>
<gene>
    <name evidence="1" type="ORF">ACFP3H_02655</name>
</gene>
<protein>
    <submittedName>
        <fullName evidence="1">Uncharacterized protein</fullName>
    </submittedName>
</protein>
<evidence type="ECO:0000313" key="1">
    <source>
        <dbReference type="EMBL" id="MFC6009940.1"/>
    </source>
</evidence>
<evidence type="ECO:0000313" key="2">
    <source>
        <dbReference type="Proteomes" id="UP001596223"/>
    </source>
</evidence>
<dbReference type="EMBL" id="JBHSQN010000001">
    <property type="protein sequence ID" value="MFC6009940.1"/>
    <property type="molecule type" value="Genomic_DNA"/>
</dbReference>
<keyword evidence="2" id="KW-1185">Reference proteome</keyword>
<name>A0ABW1JLU2_9NOCA</name>
<organism evidence="1 2">
    <name type="scientific">Nocardia lasii</name>
    <dbReference type="NCBI Taxonomy" id="1616107"/>
    <lineage>
        <taxon>Bacteria</taxon>
        <taxon>Bacillati</taxon>
        <taxon>Actinomycetota</taxon>
        <taxon>Actinomycetes</taxon>
        <taxon>Mycobacteriales</taxon>
        <taxon>Nocardiaceae</taxon>
        <taxon>Nocardia</taxon>
    </lineage>
</organism>
<dbReference type="Proteomes" id="UP001596223">
    <property type="component" value="Unassembled WGS sequence"/>
</dbReference>
<comment type="caution">
    <text evidence="1">The sequence shown here is derived from an EMBL/GenBank/DDBJ whole genome shotgun (WGS) entry which is preliminary data.</text>
</comment>
<sequence length="151" mass="17367">MESGNPEQYLNYPLPLTLDRHFVVDCIARTHRQLLLRSEVFNPNGIKYATRVDIVFKVVKAVKMVFILPKLSIRSATEFELDRIKEECGEDVFRHGYEKAYIISGGPHEGYIVASSAFFSEINENEHPQPMSLLHDVEHNFAPTTVYELIQ</sequence>
<dbReference type="RefSeq" id="WP_378598933.1">
    <property type="nucleotide sequence ID" value="NZ_JBHSQN010000001.1"/>
</dbReference>
<reference evidence="2" key="1">
    <citation type="journal article" date="2019" name="Int. J. Syst. Evol. Microbiol.">
        <title>The Global Catalogue of Microorganisms (GCM) 10K type strain sequencing project: providing services to taxonomists for standard genome sequencing and annotation.</title>
        <authorList>
            <consortium name="The Broad Institute Genomics Platform"/>
            <consortium name="The Broad Institute Genome Sequencing Center for Infectious Disease"/>
            <person name="Wu L."/>
            <person name="Ma J."/>
        </authorList>
    </citation>
    <scope>NUCLEOTIDE SEQUENCE [LARGE SCALE GENOMIC DNA]</scope>
    <source>
        <strain evidence="2">CCUG 36956</strain>
    </source>
</reference>